<dbReference type="EMBL" id="LPLZ01000033">
    <property type="protein sequence ID" value="KWN18339.1"/>
    <property type="molecule type" value="Genomic_DNA"/>
</dbReference>
<sequence>MTTTTERVDGAAQHLVAARHAGVPGPLLPDALRPESVDTALAIQHRVADLLGEAIGGWKCALPPPDRVIVAPIFASTIREADAPYRVVGGPIVRIEPEIAFVLDRDLPARAQPYDENDVRGAIREVRIVLEVLGCRYAEPARASKFELLADGQFNQGLCVGPAVPDGLNVPLETLALSFEGALNRTIDGRHPDGDPLKPLAWLVNFLASRGDGARAGQIVTTGSYAGAIEVPLGDVLTVRFGELGSLSVTLTA</sequence>
<protein>
    <submittedName>
        <fullName evidence="3">2-keto-4-pentenoate hydratase</fullName>
    </submittedName>
</protein>
<dbReference type="Gene3D" id="3.90.850.10">
    <property type="entry name" value="Fumarylacetoacetase-like, C-terminal domain"/>
    <property type="match status" value="1"/>
</dbReference>
<dbReference type="GO" id="GO:0019628">
    <property type="term" value="P:urate catabolic process"/>
    <property type="evidence" value="ECO:0007669"/>
    <property type="project" value="UniProtKB-UniPathway"/>
</dbReference>
<organism evidence="3 4">
    <name type="scientific">Burkholderia territorii</name>
    <dbReference type="NCBI Taxonomy" id="1503055"/>
    <lineage>
        <taxon>Bacteria</taxon>
        <taxon>Pseudomonadati</taxon>
        <taxon>Pseudomonadota</taxon>
        <taxon>Betaproteobacteria</taxon>
        <taxon>Burkholderiales</taxon>
        <taxon>Burkholderiaceae</taxon>
        <taxon>Burkholderia</taxon>
        <taxon>Burkholderia cepacia complex</taxon>
    </lineage>
</organism>
<evidence type="ECO:0000313" key="3">
    <source>
        <dbReference type="EMBL" id="KWN18339.1"/>
    </source>
</evidence>
<dbReference type="AlphaFoldDB" id="A0A108EVN7"/>
<dbReference type="GO" id="GO:0008684">
    <property type="term" value="F:2-oxopent-4-enoate hydratase activity"/>
    <property type="evidence" value="ECO:0007669"/>
    <property type="project" value="TreeGrafter"/>
</dbReference>
<feature type="domain" description="Fumarylacetoacetase-like C-terminal" evidence="2">
    <location>
        <begin position="93"/>
        <end position="250"/>
    </location>
</feature>
<dbReference type="InterPro" id="IPR011234">
    <property type="entry name" value="Fumarylacetoacetase-like_C"/>
</dbReference>
<evidence type="ECO:0000313" key="4">
    <source>
        <dbReference type="Proteomes" id="UP000068016"/>
    </source>
</evidence>
<accession>A0A108EVN7</accession>
<comment type="caution">
    <text evidence="3">The sequence shown here is derived from an EMBL/GenBank/DDBJ whole genome shotgun (WGS) entry which is preliminary data.</text>
</comment>
<dbReference type="RefSeq" id="WP_060347062.1">
    <property type="nucleotide sequence ID" value="NZ_LPLZ01000033.1"/>
</dbReference>
<evidence type="ECO:0000259" key="2">
    <source>
        <dbReference type="Pfam" id="PF01557"/>
    </source>
</evidence>
<proteinExistence type="predicted"/>
<dbReference type="InterPro" id="IPR036663">
    <property type="entry name" value="Fumarylacetoacetase_C_sf"/>
</dbReference>
<dbReference type="GO" id="GO:0005737">
    <property type="term" value="C:cytoplasm"/>
    <property type="evidence" value="ECO:0007669"/>
    <property type="project" value="TreeGrafter"/>
</dbReference>
<dbReference type="SUPFAM" id="SSF56529">
    <property type="entry name" value="FAH"/>
    <property type="match status" value="1"/>
</dbReference>
<keyword evidence="1" id="KW-0456">Lyase</keyword>
<dbReference type="InterPro" id="IPR050772">
    <property type="entry name" value="Hydratase-Decarb/MhpD_sf"/>
</dbReference>
<gene>
    <name evidence="3" type="ORF">WT83_12930</name>
</gene>
<dbReference type="PANTHER" id="PTHR30143:SF0">
    <property type="entry name" value="2-KETO-4-PENTENOATE HYDRATASE"/>
    <property type="match status" value="1"/>
</dbReference>
<dbReference type="UniPathway" id="UPA00394"/>
<dbReference type="PANTHER" id="PTHR30143">
    <property type="entry name" value="ACID HYDRATASE"/>
    <property type="match status" value="1"/>
</dbReference>
<dbReference type="Pfam" id="PF01557">
    <property type="entry name" value="FAA_hydrolase"/>
    <property type="match status" value="1"/>
</dbReference>
<dbReference type="Proteomes" id="UP000068016">
    <property type="component" value="Unassembled WGS sequence"/>
</dbReference>
<reference evidence="3 4" key="1">
    <citation type="submission" date="2015-11" db="EMBL/GenBank/DDBJ databases">
        <title>Expanding the genomic diversity of Burkholderia species for the development of highly accurate diagnostics.</title>
        <authorList>
            <person name="Sahl J."/>
            <person name="Keim P."/>
            <person name="Wagner D."/>
        </authorList>
    </citation>
    <scope>NUCLEOTIDE SEQUENCE [LARGE SCALE GENOMIC DNA]</scope>
    <source>
        <strain evidence="3 4">MSMB793WGS</strain>
    </source>
</reference>
<name>A0A108EVN7_9BURK</name>
<evidence type="ECO:0000256" key="1">
    <source>
        <dbReference type="ARBA" id="ARBA00023239"/>
    </source>
</evidence>